<gene>
    <name evidence="2" type="ORF">CRV04_02275</name>
</gene>
<dbReference type="EMBL" id="PDKN01000001">
    <property type="protein sequence ID" value="RXJ60860.1"/>
    <property type="molecule type" value="Genomic_DNA"/>
</dbReference>
<keyword evidence="2" id="KW-0131">Cell cycle</keyword>
<dbReference type="AlphaFoldDB" id="A0A4Q0XTL3"/>
<keyword evidence="3" id="KW-1185">Reference proteome</keyword>
<accession>A0A4Q0XTL3</accession>
<evidence type="ECO:0000313" key="3">
    <source>
        <dbReference type="Proteomes" id="UP000290657"/>
    </source>
</evidence>
<dbReference type="GO" id="GO:0032153">
    <property type="term" value="C:cell division site"/>
    <property type="evidence" value="ECO:0007669"/>
    <property type="project" value="TreeGrafter"/>
</dbReference>
<dbReference type="Proteomes" id="UP000290657">
    <property type="component" value="Unassembled WGS sequence"/>
</dbReference>
<dbReference type="GO" id="GO:0016020">
    <property type="term" value="C:membrane"/>
    <property type="evidence" value="ECO:0007669"/>
    <property type="project" value="InterPro"/>
</dbReference>
<dbReference type="PANTHER" id="PTHR47755">
    <property type="entry name" value="CELL DIVISION PROTEIN FTSX"/>
    <property type="match status" value="1"/>
</dbReference>
<reference evidence="2 3" key="1">
    <citation type="submission" date="2017-10" db="EMBL/GenBank/DDBJ databases">
        <title>Genomics of the genus Arcobacter.</title>
        <authorList>
            <person name="Perez-Cataluna A."/>
            <person name="Figueras M.J."/>
        </authorList>
    </citation>
    <scope>NUCLEOTIDE SEQUENCE [LARGE SCALE GENOMIC DNA]</scope>
    <source>
        <strain evidence="2 3">CECT 8987</strain>
    </source>
</reference>
<keyword evidence="1" id="KW-1133">Transmembrane helix</keyword>
<feature type="transmembrane region" description="Helical" evidence="1">
    <location>
        <begin position="201"/>
        <end position="220"/>
    </location>
</feature>
<dbReference type="GO" id="GO:0051301">
    <property type="term" value="P:cell division"/>
    <property type="evidence" value="ECO:0007669"/>
    <property type="project" value="UniProtKB-KW"/>
</dbReference>
<keyword evidence="2" id="KW-0132">Cell division</keyword>
<comment type="caution">
    <text evidence="2">The sequence shown here is derived from an EMBL/GenBank/DDBJ whole genome shotgun (WGS) entry which is preliminary data.</text>
</comment>
<keyword evidence="1" id="KW-0812">Transmembrane</keyword>
<keyword evidence="1" id="KW-0472">Membrane</keyword>
<proteinExistence type="predicted"/>
<evidence type="ECO:0000256" key="1">
    <source>
        <dbReference type="SAM" id="Phobius"/>
    </source>
</evidence>
<dbReference type="PANTHER" id="PTHR47755:SF1">
    <property type="entry name" value="CELL DIVISION PROTEIN FTSX"/>
    <property type="match status" value="1"/>
</dbReference>
<dbReference type="InterPro" id="IPR004513">
    <property type="entry name" value="FtsX"/>
</dbReference>
<feature type="transmembrane region" description="Helical" evidence="1">
    <location>
        <begin position="245"/>
        <end position="265"/>
    </location>
</feature>
<protein>
    <submittedName>
        <fullName evidence="2">Cell division protein FtsX</fullName>
    </submittedName>
</protein>
<feature type="transmembrane region" description="Helical" evidence="1">
    <location>
        <begin position="139"/>
        <end position="165"/>
    </location>
</feature>
<evidence type="ECO:0000313" key="2">
    <source>
        <dbReference type="EMBL" id="RXJ60860.1"/>
    </source>
</evidence>
<feature type="transmembrane region" description="Helical" evidence="1">
    <location>
        <begin position="7"/>
        <end position="26"/>
    </location>
</feature>
<dbReference type="OrthoDB" id="5348519at2"/>
<dbReference type="RefSeq" id="WP_128994996.1">
    <property type="nucleotide sequence ID" value="NZ_PDKN01000001.1"/>
</dbReference>
<sequence length="272" mass="31031">MKSVKNIFSFVIPLTVMLVTFSMYMFTEEVITNYKTKISDDYSIVVITNTPLVKDDINSLAGIDVKKIVTLDKSKIIDKVKDSLSDNSMFLLKQRLPFFYTIHLETFPTTSELETIKKELGEIPNIKKIEIFSKDHNKIFSLLVLNQNIIIVFFVISLLFAIILFSKQIQIWFYEHQEKISIMQLHGASIIYSASMVIKHALIGALIAFFIVTGLLIFAFNNLNVIFPPELASIIDIDPTLDKEIALLFVMSMVISLTTIIGVLFKYKLKKS</sequence>
<organism evidence="2 3">
    <name type="scientific">Candidatus Marinarcus aquaticus</name>
    <dbReference type="NCBI Taxonomy" id="2044504"/>
    <lineage>
        <taxon>Bacteria</taxon>
        <taxon>Pseudomonadati</taxon>
        <taxon>Campylobacterota</taxon>
        <taxon>Epsilonproteobacteria</taxon>
        <taxon>Campylobacterales</taxon>
        <taxon>Arcobacteraceae</taxon>
        <taxon>Candidatus Marinarcus</taxon>
    </lineage>
</organism>
<name>A0A4Q0XTL3_9BACT</name>